<accession>A0A222FP95</accession>
<dbReference type="OrthoDB" id="9798454at2"/>
<evidence type="ECO:0000259" key="3">
    <source>
        <dbReference type="Pfam" id="PF02525"/>
    </source>
</evidence>
<dbReference type="InterPro" id="IPR029039">
    <property type="entry name" value="Flavoprotein-like_sf"/>
</dbReference>
<evidence type="ECO:0000313" key="4">
    <source>
        <dbReference type="EMBL" id="ASP40356.1"/>
    </source>
</evidence>
<dbReference type="SUPFAM" id="SSF52218">
    <property type="entry name" value="Flavoproteins"/>
    <property type="match status" value="1"/>
</dbReference>
<dbReference type="GO" id="GO:0003955">
    <property type="term" value="F:NAD(P)H dehydrogenase (quinone) activity"/>
    <property type="evidence" value="ECO:0007669"/>
    <property type="project" value="TreeGrafter"/>
</dbReference>
<dbReference type="EMBL" id="CP022530">
    <property type="protein sequence ID" value="ASP40356.1"/>
    <property type="molecule type" value="Genomic_DNA"/>
</dbReference>
<gene>
    <name evidence="4" type="ORF">CHH28_17475</name>
</gene>
<sequence length="206" mass="23581">MSRVLIINGNPKSSSLCRALAERYRQIAEKEHDVQVLHVSELNFELDLQQGYDEIQALEPDLENTQQLVTWAEHIVLITPVWWGSMPARLKGLFDRILLPGYAFKYVEGKAWPKQLLKGRTSELVVTLDTPVWWHKWFQGNPMVKQLKHTILEFVGIKVRSVRYFGPVMNAKEEQIERWINSVQRLAVTLPASHVPAANGTSRSGA</sequence>
<dbReference type="Gene3D" id="3.40.50.360">
    <property type="match status" value="1"/>
</dbReference>
<dbReference type="InterPro" id="IPR051545">
    <property type="entry name" value="NAD(P)H_dehydrogenase_qn"/>
</dbReference>
<reference evidence="4 5" key="1">
    <citation type="submission" date="2017-07" db="EMBL/GenBank/DDBJ databases">
        <title>Annotated genome sequence of Bacterioplanes sanyensis isolated from Red Sea.</title>
        <authorList>
            <person name="Rehman Z.U."/>
        </authorList>
    </citation>
    <scope>NUCLEOTIDE SEQUENCE [LARGE SCALE GENOMIC DNA]</scope>
    <source>
        <strain evidence="4 5">NV9</strain>
    </source>
</reference>
<dbReference type="KEGG" id="bsan:CHH28_17475"/>
<dbReference type="Proteomes" id="UP000202440">
    <property type="component" value="Chromosome"/>
</dbReference>
<proteinExistence type="inferred from homology"/>
<dbReference type="Pfam" id="PF02525">
    <property type="entry name" value="Flavodoxin_2"/>
    <property type="match status" value="1"/>
</dbReference>
<feature type="domain" description="Flavodoxin-like fold" evidence="3">
    <location>
        <begin position="3"/>
        <end position="181"/>
    </location>
</feature>
<comment type="similarity">
    <text evidence="1">Belongs to the NAD(P)H dehydrogenase (quinone) family.</text>
</comment>
<evidence type="ECO:0000313" key="5">
    <source>
        <dbReference type="Proteomes" id="UP000202440"/>
    </source>
</evidence>
<dbReference type="PANTHER" id="PTHR10204">
    <property type="entry name" value="NAD P H OXIDOREDUCTASE-RELATED"/>
    <property type="match status" value="1"/>
</dbReference>
<dbReference type="PANTHER" id="PTHR10204:SF34">
    <property type="entry name" value="NAD(P)H DEHYDROGENASE [QUINONE] 1 ISOFORM 1"/>
    <property type="match status" value="1"/>
</dbReference>
<protein>
    <submittedName>
        <fullName evidence="4">NAD(P)H dehydrogenase</fullName>
    </submittedName>
</protein>
<name>A0A222FP95_9GAMM</name>
<keyword evidence="5" id="KW-1185">Reference proteome</keyword>
<dbReference type="AlphaFoldDB" id="A0A222FP95"/>
<organism evidence="4 5">
    <name type="scientific">Bacterioplanes sanyensis</name>
    <dbReference type="NCBI Taxonomy" id="1249553"/>
    <lineage>
        <taxon>Bacteria</taxon>
        <taxon>Pseudomonadati</taxon>
        <taxon>Pseudomonadota</taxon>
        <taxon>Gammaproteobacteria</taxon>
        <taxon>Oceanospirillales</taxon>
        <taxon>Oceanospirillaceae</taxon>
        <taxon>Bacterioplanes</taxon>
    </lineage>
</organism>
<keyword evidence="2" id="KW-0560">Oxidoreductase</keyword>
<dbReference type="InterPro" id="IPR003680">
    <property type="entry name" value="Flavodoxin_fold"/>
</dbReference>
<evidence type="ECO:0000256" key="1">
    <source>
        <dbReference type="ARBA" id="ARBA00006252"/>
    </source>
</evidence>
<evidence type="ECO:0000256" key="2">
    <source>
        <dbReference type="ARBA" id="ARBA00023002"/>
    </source>
</evidence>
<dbReference type="GO" id="GO:0005829">
    <property type="term" value="C:cytosol"/>
    <property type="evidence" value="ECO:0007669"/>
    <property type="project" value="TreeGrafter"/>
</dbReference>
<dbReference type="RefSeq" id="WP_094061523.1">
    <property type="nucleotide sequence ID" value="NZ_CP022530.1"/>
</dbReference>